<feature type="transmembrane region" description="Helical" evidence="6">
    <location>
        <begin position="44"/>
        <end position="70"/>
    </location>
</feature>
<sequence>MNDVDILTAVNGVLLNLAVLIAGVFITSLTFLRVNRPDPWPALVARYLMVVSTALFALANAVPLAPGIYFDFRVVPVALMARRHGRLAGLAVAAPIAVYRLLLGGAGAIPALAQLLIIAIFAAPRGTWLNLSATPGISLTRTPWVALVLFAWATLPLFVAFEVADQPFAYAFAAYAALTVLSAIGLILGQLAGQTRLKALAQAHRLRSLAFTDALTGAYNRRQFELDFPRADEACLLLLDLDHFKRVNDTHGHDVGDRVLQAFVTILREATRPGDDVYRLGGEEFVVLLRDCPPTKAVSVAERIRAHVESSLALYAALPGPALTMSGGLVPVGEQALRRADELLYQAKANGRNRVMDDTNAQRIPQWPSG</sequence>
<feature type="transmembrane region" description="Helical" evidence="6">
    <location>
        <begin position="90"/>
        <end position="123"/>
    </location>
</feature>
<dbReference type="RefSeq" id="WP_013555239.1">
    <property type="nucleotide sequence ID" value="NC_014958.1"/>
</dbReference>
<feature type="transmembrane region" description="Helical" evidence="6">
    <location>
        <begin position="144"/>
        <end position="161"/>
    </location>
</feature>
<dbReference type="Proteomes" id="UP000008635">
    <property type="component" value="Chromosome"/>
</dbReference>
<gene>
    <name evidence="8" type="ordered locus">Deima_0070</name>
</gene>
<dbReference type="FunFam" id="3.30.70.270:FF:000001">
    <property type="entry name" value="Diguanylate cyclase domain protein"/>
    <property type="match status" value="1"/>
</dbReference>
<evidence type="ECO:0000256" key="5">
    <source>
        <dbReference type="ARBA" id="ARBA00023136"/>
    </source>
</evidence>
<name>E8U2Z6_DEIML</name>
<dbReference type="GO" id="GO:0052621">
    <property type="term" value="F:diguanylate cyclase activity"/>
    <property type="evidence" value="ECO:0007669"/>
    <property type="project" value="TreeGrafter"/>
</dbReference>
<evidence type="ECO:0000256" key="2">
    <source>
        <dbReference type="ARBA" id="ARBA00022475"/>
    </source>
</evidence>
<proteinExistence type="predicted"/>
<evidence type="ECO:0000256" key="3">
    <source>
        <dbReference type="ARBA" id="ARBA00022692"/>
    </source>
</evidence>
<accession>E8U2Z6</accession>
<feature type="domain" description="GGDEF" evidence="7">
    <location>
        <begin position="232"/>
        <end position="360"/>
    </location>
</feature>
<evidence type="ECO:0000256" key="1">
    <source>
        <dbReference type="ARBA" id="ARBA00004651"/>
    </source>
</evidence>
<evidence type="ECO:0000256" key="4">
    <source>
        <dbReference type="ARBA" id="ARBA00022989"/>
    </source>
</evidence>
<evidence type="ECO:0000259" key="7">
    <source>
        <dbReference type="PROSITE" id="PS50887"/>
    </source>
</evidence>
<feature type="transmembrane region" description="Helical" evidence="6">
    <location>
        <begin position="6"/>
        <end position="32"/>
    </location>
</feature>
<dbReference type="KEGG" id="dmr:Deima_0070"/>
<dbReference type="GO" id="GO:0005886">
    <property type="term" value="C:plasma membrane"/>
    <property type="evidence" value="ECO:0007669"/>
    <property type="project" value="UniProtKB-SubCell"/>
</dbReference>
<dbReference type="InterPro" id="IPR011620">
    <property type="entry name" value="Sig_transdc_His_kinase_LytS_TM"/>
</dbReference>
<reference evidence="9" key="2">
    <citation type="submission" date="2011-01" db="EMBL/GenBank/DDBJ databases">
        <title>The complete genome of Deinococcus maricopensis DSM 21211.</title>
        <authorList>
            <consortium name="US DOE Joint Genome Institute (JGI-PGF)"/>
            <person name="Lucas S."/>
            <person name="Copeland A."/>
            <person name="Lapidus A."/>
            <person name="Goodwin L."/>
            <person name="Pitluck S."/>
            <person name="Kyrpides N."/>
            <person name="Mavromatis K."/>
            <person name="Pagani I."/>
            <person name="Ivanova N."/>
            <person name="Ovchinnikova G."/>
            <person name="Zeytun A."/>
            <person name="Detter J.C."/>
            <person name="Han C."/>
            <person name="Land M."/>
            <person name="Hauser L."/>
            <person name="Markowitz V."/>
            <person name="Cheng J.-F."/>
            <person name="Hugenholtz P."/>
            <person name="Woyke T."/>
            <person name="Wu D."/>
            <person name="Pukall R."/>
            <person name="Gehrich-Schroeter G."/>
            <person name="Brambilla E."/>
            <person name="Klenk H.-P."/>
            <person name="Eisen J.A."/>
        </authorList>
    </citation>
    <scope>NUCLEOTIDE SEQUENCE [LARGE SCALE GENOMIC DNA]</scope>
    <source>
        <strain evidence="9">DSM 21211 / LMG 22137 / NRRL B-23946 / LB-34</strain>
    </source>
</reference>
<keyword evidence="4 6" id="KW-1133">Transmembrane helix</keyword>
<dbReference type="eggNOG" id="COG3706">
    <property type="taxonomic scope" value="Bacteria"/>
</dbReference>
<keyword evidence="2" id="KW-1003">Cell membrane</keyword>
<dbReference type="Gene3D" id="3.30.70.270">
    <property type="match status" value="1"/>
</dbReference>
<dbReference type="InterPro" id="IPR043128">
    <property type="entry name" value="Rev_trsase/Diguanyl_cyclase"/>
</dbReference>
<dbReference type="Pfam" id="PF07694">
    <property type="entry name" value="5TM-5TMR_LYT"/>
    <property type="match status" value="1"/>
</dbReference>
<dbReference type="CDD" id="cd01949">
    <property type="entry name" value="GGDEF"/>
    <property type="match status" value="1"/>
</dbReference>
<reference evidence="8 9" key="1">
    <citation type="journal article" date="2011" name="Stand. Genomic Sci.">
        <title>Complete genome sequence of Deinococcus maricopensis type strain (LB-34).</title>
        <authorList>
            <person name="Pukall R."/>
            <person name="Zeytun A."/>
            <person name="Lucas S."/>
            <person name="Lapidus A."/>
            <person name="Hammon N."/>
            <person name="Deshpande S."/>
            <person name="Nolan M."/>
            <person name="Cheng J.F."/>
            <person name="Pitluck S."/>
            <person name="Liolios K."/>
            <person name="Pagani I."/>
            <person name="Mikhailova N."/>
            <person name="Ivanova N."/>
            <person name="Mavromatis K."/>
            <person name="Pati A."/>
            <person name="Tapia R."/>
            <person name="Han C."/>
            <person name="Goodwin L."/>
            <person name="Chen A."/>
            <person name="Palaniappan K."/>
            <person name="Land M."/>
            <person name="Hauser L."/>
            <person name="Chang Y.J."/>
            <person name="Jeffries C.D."/>
            <person name="Brambilla E.M."/>
            <person name="Rohde M."/>
            <person name="Goker M."/>
            <person name="Detter J.C."/>
            <person name="Woyke T."/>
            <person name="Bristow J."/>
            <person name="Eisen J.A."/>
            <person name="Markowitz V."/>
            <person name="Hugenholtz P."/>
            <person name="Kyrpides N.C."/>
            <person name="Klenk H.P."/>
        </authorList>
    </citation>
    <scope>NUCLEOTIDE SEQUENCE [LARGE SCALE GENOMIC DNA]</scope>
    <source>
        <strain evidence="9">DSM 21211 / LMG 22137 / NRRL B-23946 / LB-34</strain>
    </source>
</reference>
<dbReference type="GO" id="GO:0043709">
    <property type="term" value="P:cell adhesion involved in single-species biofilm formation"/>
    <property type="evidence" value="ECO:0007669"/>
    <property type="project" value="TreeGrafter"/>
</dbReference>
<keyword evidence="9" id="KW-1185">Reference proteome</keyword>
<evidence type="ECO:0000313" key="8">
    <source>
        <dbReference type="EMBL" id="ADV65734.1"/>
    </source>
</evidence>
<dbReference type="Pfam" id="PF00990">
    <property type="entry name" value="GGDEF"/>
    <property type="match status" value="1"/>
</dbReference>
<feature type="transmembrane region" description="Helical" evidence="6">
    <location>
        <begin position="167"/>
        <end position="188"/>
    </location>
</feature>
<comment type="subcellular location">
    <subcellularLocation>
        <location evidence="1">Cell membrane</location>
        <topology evidence="1">Multi-pass membrane protein</topology>
    </subcellularLocation>
</comment>
<keyword evidence="5 6" id="KW-0472">Membrane</keyword>
<organism evidence="8 9">
    <name type="scientific">Deinococcus maricopensis (strain DSM 21211 / LMG 22137 / NRRL B-23946 / LB-34)</name>
    <dbReference type="NCBI Taxonomy" id="709986"/>
    <lineage>
        <taxon>Bacteria</taxon>
        <taxon>Thermotogati</taxon>
        <taxon>Deinococcota</taxon>
        <taxon>Deinococci</taxon>
        <taxon>Deinococcales</taxon>
        <taxon>Deinococcaceae</taxon>
        <taxon>Deinococcus</taxon>
    </lineage>
</organism>
<dbReference type="PANTHER" id="PTHR45138:SF24">
    <property type="entry name" value="DIGUANYLATE CYCLASE DGCC-RELATED"/>
    <property type="match status" value="1"/>
</dbReference>
<dbReference type="GO" id="GO:0071555">
    <property type="term" value="P:cell wall organization"/>
    <property type="evidence" value="ECO:0007669"/>
    <property type="project" value="InterPro"/>
</dbReference>
<evidence type="ECO:0000256" key="6">
    <source>
        <dbReference type="SAM" id="Phobius"/>
    </source>
</evidence>
<dbReference type="NCBIfam" id="TIGR00254">
    <property type="entry name" value="GGDEF"/>
    <property type="match status" value="1"/>
</dbReference>
<dbReference type="PROSITE" id="PS50887">
    <property type="entry name" value="GGDEF"/>
    <property type="match status" value="1"/>
</dbReference>
<evidence type="ECO:0000313" key="9">
    <source>
        <dbReference type="Proteomes" id="UP000008635"/>
    </source>
</evidence>
<dbReference type="STRING" id="709986.Deima_0070"/>
<dbReference type="SUPFAM" id="SSF55073">
    <property type="entry name" value="Nucleotide cyclase"/>
    <property type="match status" value="1"/>
</dbReference>
<dbReference type="InterPro" id="IPR000160">
    <property type="entry name" value="GGDEF_dom"/>
</dbReference>
<protein>
    <submittedName>
        <fullName evidence="8">Diguanylate cyclase</fullName>
    </submittedName>
</protein>
<dbReference type="HOGENOM" id="CLU_000445_11_1_0"/>
<dbReference type="OrthoDB" id="9759607at2"/>
<dbReference type="PANTHER" id="PTHR45138">
    <property type="entry name" value="REGULATORY COMPONENTS OF SENSORY TRANSDUCTION SYSTEM"/>
    <property type="match status" value="1"/>
</dbReference>
<keyword evidence="3 6" id="KW-0812">Transmembrane</keyword>
<dbReference type="GO" id="GO:0000155">
    <property type="term" value="F:phosphorelay sensor kinase activity"/>
    <property type="evidence" value="ECO:0007669"/>
    <property type="project" value="InterPro"/>
</dbReference>
<dbReference type="GO" id="GO:1902201">
    <property type="term" value="P:negative regulation of bacterial-type flagellum-dependent cell motility"/>
    <property type="evidence" value="ECO:0007669"/>
    <property type="project" value="TreeGrafter"/>
</dbReference>
<dbReference type="InterPro" id="IPR029787">
    <property type="entry name" value="Nucleotide_cyclase"/>
</dbReference>
<dbReference type="SMART" id="SM00267">
    <property type="entry name" value="GGDEF"/>
    <property type="match status" value="1"/>
</dbReference>
<dbReference type="InterPro" id="IPR050469">
    <property type="entry name" value="Diguanylate_Cyclase"/>
</dbReference>
<dbReference type="EMBL" id="CP002454">
    <property type="protein sequence ID" value="ADV65734.1"/>
    <property type="molecule type" value="Genomic_DNA"/>
</dbReference>
<dbReference type="AlphaFoldDB" id="E8U2Z6"/>